<dbReference type="RefSeq" id="WP_046306080.1">
    <property type="nucleotide sequence ID" value="NZ_KQ033999.1"/>
</dbReference>
<reference evidence="1 2" key="1">
    <citation type="submission" date="2015-01" db="EMBL/GenBank/DDBJ databases">
        <title>Comparative genomics of the lactic acid bacteria isolated from the honey bee gut.</title>
        <authorList>
            <person name="Ellegaard K.M."/>
            <person name="Tamarit D."/>
            <person name="Javelind E."/>
            <person name="Olofsson T."/>
            <person name="Andersson S.G."/>
            <person name="Vasquez A."/>
        </authorList>
    </citation>
    <scope>NUCLEOTIDE SEQUENCE [LARGE SCALE GENOMIC DNA]</scope>
    <source>
        <strain evidence="1 2">Hma11</strain>
    </source>
</reference>
<dbReference type="Proteomes" id="UP000033682">
    <property type="component" value="Unassembled WGS sequence"/>
</dbReference>
<comment type="caution">
    <text evidence="1">The sequence shown here is derived from an EMBL/GenBank/DDBJ whole genome shotgun (WGS) entry which is preliminary data.</text>
</comment>
<accession>A0A0F4LWW5</accession>
<organism evidence="1 2">
    <name type="scientific">Lactobacillus apis</name>
    <dbReference type="NCBI Taxonomy" id="303541"/>
    <lineage>
        <taxon>Bacteria</taxon>
        <taxon>Bacillati</taxon>
        <taxon>Bacillota</taxon>
        <taxon>Bacilli</taxon>
        <taxon>Lactobacillales</taxon>
        <taxon>Lactobacillaceae</taxon>
        <taxon>Lactobacillus</taxon>
    </lineage>
</organism>
<evidence type="ECO:0000313" key="2">
    <source>
        <dbReference type="Proteomes" id="UP000033682"/>
    </source>
</evidence>
<dbReference type="EMBL" id="JXLG01000004">
    <property type="protein sequence ID" value="KJY62036.1"/>
    <property type="molecule type" value="Genomic_DNA"/>
</dbReference>
<keyword evidence="2" id="KW-1185">Reference proteome</keyword>
<proteinExistence type="predicted"/>
<protein>
    <submittedName>
        <fullName evidence="1">Uncharacterized protein</fullName>
    </submittedName>
</protein>
<evidence type="ECO:0000313" key="1">
    <source>
        <dbReference type="EMBL" id="KJY62036.1"/>
    </source>
</evidence>
<dbReference type="HOGENOM" id="CLU_1123417_0_0_9"/>
<name>A0A0F4LWW5_9LACO</name>
<dbReference type="AlphaFoldDB" id="A0A0F4LWW5"/>
<dbReference type="PATRIC" id="fig|303541.3.peg.390"/>
<sequence>MSDIILEKARLIYQKYQNGELGDTNLPEDTNPGLDSSSNENALYFTVPMALNSQRNSYTLWESALKTYEDSETNFVFSPNKVINADYGEVQKALTKYRLALQRNKQTNIWLKLCQTFTDLSDGNIINFARNLDDEVNKIRYFMQKEAKKKFPYLSGTKLCNYWLYVLSNYTAIPLKNTNDIYIAADRHIIRASYKLGLITKEQMESSKVPTYVIDAWAKELQGTEFVPTDLQNPLWLWSRNGFKNLES</sequence>
<gene>
    <name evidence="1" type="ORF">JF72_02440</name>
</gene>